<evidence type="ECO:0000256" key="2">
    <source>
        <dbReference type="ARBA" id="ARBA00023235"/>
    </source>
</evidence>
<keyword evidence="2" id="KW-0413">Isomerase</keyword>
<dbReference type="RefSeq" id="WP_381433011.1">
    <property type="nucleotide sequence ID" value="NZ_JBHSNO010000005.1"/>
</dbReference>
<dbReference type="InterPro" id="IPR000056">
    <property type="entry name" value="Ribul_P_3_epim-like"/>
</dbReference>
<dbReference type="InterPro" id="IPR011060">
    <property type="entry name" value="RibuloseP-bd_barrel"/>
</dbReference>
<name>A0ABW0TI16_9BACL</name>
<dbReference type="Proteomes" id="UP001596109">
    <property type="component" value="Unassembled WGS sequence"/>
</dbReference>
<sequence>MSILAASIMCANQLNLEEELRELEKAEVELLHCDVMDGVFVNNLAMGPYVLEEIKKATTIPLDIHLATDTPAKYIEMFAPIQPEYISFHVEVSGNVRKEIELIKEKGIKPALALSPDSPVEMIKPYLTDVSMILMMTVNPGFAGQKFNYNVLNKLDELNALLKNMDNKPLIEVDGNINRETIPALLEKGANVYVLGTSELFNPHEGTYKEKVDRVKQLFTDMSKPLKTR</sequence>
<evidence type="ECO:0000313" key="4">
    <source>
        <dbReference type="Proteomes" id="UP001596109"/>
    </source>
</evidence>
<accession>A0ABW0TI16</accession>
<dbReference type="PANTHER" id="PTHR11749">
    <property type="entry name" value="RIBULOSE-5-PHOSPHATE-3-EPIMERASE"/>
    <property type="match status" value="1"/>
</dbReference>
<dbReference type="SUPFAM" id="SSF51366">
    <property type="entry name" value="Ribulose-phoshate binding barrel"/>
    <property type="match status" value="1"/>
</dbReference>
<proteinExistence type="predicted"/>
<dbReference type="CDD" id="cd00429">
    <property type="entry name" value="RPE"/>
    <property type="match status" value="1"/>
</dbReference>
<dbReference type="Gene3D" id="3.20.20.70">
    <property type="entry name" value="Aldolase class I"/>
    <property type="match status" value="1"/>
</dbReference>
<evidence type="ECO:0000313" key="3">
    <source>
        <dbReference type="EMBL" id="MFC5589032.1"/>
    </source>
</evidence>
<reference evidence="4" key="1">
    <citation type="journal article" date="2019" name="Int. J. Syst. Evol. Microbiol.">
        <title>The Global Catalogue of Microorganisms (GCM) 10K type strain sequencing project: providing services to taxonomists for standard genome sequencing and annotation.</title>
        <authorList>
            <consortium name="The Broad Institute Genomics Platform"/>
            <consortium name="The Broad Institute Genome Sequencing Center for Infectious Disease"/>
            <person name="Wu L."/>
            <person name="Ma J."/>
        </authorList>
    </citation>
    <scope>NUCLEOTIDE SEQUENCE [LARGE SCALE GENOMIC DNA]</scope>
    <source>
        <strain evidence="4">CGMCC 4.1434</strain>
    </source>
</reference>
<dbReference type="InterPro" id="IPR013785">
    <property type="entry name" value="Aldolase_TIM"/>
</dbReference>
<comment type="caution">
    <text evidence="3">The sequence shown here is derived from an EMBL/GenBank/DDBJ whole genome shotgun (WGS) entry which is preliminary data.</text>
</comment>
<protein>
    <submittedName>
        <fullName evidence="3">Ribulose-phosphate 3-epimerase</fullName>
    </submittedName>
</protein>
<dbReference type="NCBIfam" id="NF004076">
    <property type="entry name" value="PRK05581.1-4"/>
    <property type="match status" value="1"/>
</dbReference>
<keyword evidence="4" id="KW-1185">Reference proteome</keyword>
<dbReference type="Pfam" id="PF00834">
    <property type="entry name" value="Ribul_P_3_epim"/>
    <property type="match status" value="1"/>
</dbReference>
<organism evidence="3 4">
    <name type="scientific">Sporosarcina soli</name>
    <dbReference type="NCBI Taxonomy" id="334736"/>
    <lineage>
        <taxon>Bacteria</taxon>
        <taxon>Bacillati</taxon>
        <taxon>Bacillota</taxon>
        <taxon>Bacilli</taxon>
        <taxon>Bacillales</taxon>
        <taxon>Caryophanaceae</taxon>
        <taxon>Sporosarcina</taxon>
    </lineage>
</organism>
<evidence type="ECO:0000256" key="1">
    <source>
        <dbReference type="ARBA" id="ARBA00022723"/>
    </source>
</evidence>
<dbReference type="EMBL" id="JBHSNO010000005">
    <property type="protein sequence ID" value="MFC5589032.1"/>
    <property type="molecule type" value="Genomic_DNA"/>
</dbReference>
<keyword evidence="1" id="KW-0479">Metal-binding</keyword>
<dbReference type="PROSITE" id="PS01086">
    <property type="entry name" value="RIBUL_P_3_EPIMER_2"/>
    <property type="match status" value="1"/>
</dbReference>
<gene>
    <name evidence="3" type="ORF">ACFPRA_09045</name>
</gene>